<name>A0A835PTC6_VANPL</name>
<dbReference type="InterPro" id="IPR011990">
    <property type="entry name" value="TPR-like_helical_dom_sf"/>
</dbReference>
<feature type="repeat" description="PPR" evidence="3">
    <location>
        <begin position="180"/>
        <end position="214"/>
    </location>
</feature>
<evidence type="ECO:0000313" key="4">
    <source>
        <dbReference type="EMBL" id="KAG0457202.1"/>
    </source>
</evidence>
<dbReference type="Pfam" id="PF13041">
    <property type="entry name" value="PPR_2"/>
    <property type="match status" value="4"/>
</dbReference>
<dbReference type="Pfam" id="PF01535">
    <property type="entry name" value="PPR"/>
    <property type="match status" value="2"/>
</dbReference>
<feature type="repeat" description="PPR" evidence="3">
    <location>
        <begin position="320"/>
        <end position="354"/>
    </location>
</feature>
<feature type="repeat" description="PPR" evidence="3">
    <location>
        <begin position="109"/>
        <end position="143"/>
    </location>
</feature>
<gene>
    <name evidence="4" type="ORF">HPP92_022359</name>
</gene>
<comment type="similarity">
    <text evidence="1">Belongs to the PPR family. P subfamily.</text>
</comment>
<feature type="repeat" description="PPR" evidence="3">
    <location>
        <begin position="215"/>
        <end position="249"/>
    </location>
</feature>
<evidence type="ECO:0000256" key="2">
    <source>
        <dbReference type="ARBA" id="ARBA00022737"/>
    </source>
</evidence>
<proteinExistence type="inferred from homology"/>
<organism evidence="4 5">
    <name type="scientific">Vanilla planifolia</name>
    <name type="common">Vanilla</name>
    <dbReference type="NCBI Taxonomy" id="51239"/>
    <lineage>
        <taxon>Eukaryota</taxon>
        <taxon>Viridiplantae</taxon>
        <taxon>Streptophyta</taxon>
        <taxon>Embryophyta</taxon>
        <taxon>Tracheophyta</taxon>
        <taxon>Spermatophyta</taxon>
        <taxon>Magnoliopsida</taxon>
        <taxon>Liliopsida</taxon>
        <taxon>Asparagales</taxon>
        <taxon>Orchidaceae</taxon>
        <taxon>Vanilloideae</taxon>
        <taxon>Vanilleae</taxon>
        <taxon>Vanilla</taxon>
    </lineage>
</organism>
<protein>
    <recommendedName>
        <fullName evidence="6">Pentatricopeptide repeat-containing protein</fullName>
    </recommendedName>
</protein>
<feature type="repeat" description="PPR" evidence="3">
    <location>
        <begin position="38"/>
        <end position="72"/>
    </location>
</feature>
<evidence type="ECO:0000256" key="3">
    <source>
        <dbReference type="PROSITE-ProRule" id="PRU00708"/>
    </source>
</evidence>
<dbReference type="PANTHER" id="PTHR47938">
    <property type="entry name" value="RESPIRATORY COMPLEX I CHAPERONE (CIA84), PUTATIVE (AFU_ORTHOLOGUE AFUA_2G06020)-RELATED"/>
    <property type="match status" value="1"/>
</dbReference>
<dbReference type="PROSITE" id="PS51375">
    <property type="entry name" value="PPR"/>
    <property type="match status" value="7"/>
</dbReference>
<comment type="caution">
    <text evidence="4">The sequence shown here is derived from an EMBL/GenBank/DDBJ whole genome shotgun (WGS) entry which is preliminary data.</text>
</comment>
<dbReference type="OrthoDB" id="18440at2759"/>
<dbReference type="GO" id="GO:0003729">
    <property type="term" value="F:mRNA binding"/>
    <property type="evidence" value="ECO:0007669"/>
    <property type="project" value="TreeGrafter"/>
</dbReference>
<keyword evidence="2" id="KW-0677">Repeat</keyword>
<accession>A0A835PTC6</accession>
<feature type="repeat" description="PPR" evidence="3">
    <location>
        <begin position="144"/>
        <end position="178"/>
    </location>
</feature>
<reference evidence="4 5" key="1">
    <citation type="journal article" date="2020" name="Nat. Food">
        <title>A phased Vanilla planifolia genome enables genetic improvement of flavour and production.</title>
        <authorList>
            <person name="Hasing T."/>
            <person name="Tang H."/>
            <person name="Brym M."/>
            <person name="Khazi F."/>
            <person name="Huang T."/>
            <person name="Chambers A.H."/>
        </authorList>
    </citation>
    <scope>NUCLEOTIDE SEQUENCE [LARGE SCALE GENOMIC DNA]</scope>
    <source>
        <tissue evidence="4">Leaf</tissue>
    </source>
</reference>
<dbReference type="AlphaFoldDB" id="A0A835PTC6"/>
<dbReference type="NCBIfam" id="TIGR00756">
    <property type="entry name" value="PPR"/>
    <property type="match status" value="8"/>
</dbReference>
<evidence type="ECO:0000313" key="5">
    <source>
        <dbReference type="Proteomes" id="UP000636800"/>
    </source>
</evidence>
<dbReference type="PANTHER" id="PTHR47938:SF35">
    <property type="entry name" value="PENTATRICOPEPTIDE REPEAT-CONTAINING PROTEIN 4, MITOCHONDRIAL-RELATED"/>
    <property type="match status" value="1"/>
</dbReference>
<keyword evidence="5" id="KW-1185">Reference proteome</keyword>
<dbReference type="Gene3D" id="1.25.40.10">
    <property type="entry name" value="Tetratricopeptide repeat domain"/>
    <property type="match status" value="3"/>
</dbReference>
<dbReference type="Proteomes" id="UP000636800">
    <property type="component" value="Chromosome 12"/>
</dbReference>
<dbReference type="EMBL" id="JADCNL010000012">
    <property type="protein sequence ID" value="KAG0457202.1"/>
    <property type="molecule type" value="Genomic_DNA"/>
</dbReference>
<evidence type="ECO:0000256" key="1">
    <source>
        <dbReference type="ARBA" id="ARBA00007626"/>
    </source>
</evidence>
<evidence type="ECO:0008006" key="6">
    <source>
        <dbReference type="Google" id="ProtNLM"/>
    </source>
</evidence>
<feature type="repeat" description="PPR" evidence="3">
    <location>
        <begin position="250"/>
        <end position="284"/>
    </location>
</feature>
<dbReference type="InterPro" id="IPR002885">
    <property type="entry name" value="PPR_rpt"/>
</dbReference>
<sequence length="394" mass="44496">MTPSRIADGNPHLRAYNVASSAIQIFGLLRRQHWYRPKGQTYARLLMMLGKCGQPEHASSLFQTMLSEGFSPTLDVYTSLVGAFGLSGLMDEALHTIDEMKTISDCKPDVRTYTILIGSCCKMQCFDRISALLAEMSYFGIECNAVTYNTIIDGYGKASMLEEMENYLSLMLESGTCAPDIITLNSIISAYGNCRRLDEMEKWYSEFQLMGVESNLTTFNILIKSYGNSGMFEKMIRVAEFMKKRYFTPTSITFNTIIECFGKAGNIKKMEYYFRLMKIQGIKPNSITYCSLVSGYTQANLLDKVPFIIREAENTDVNLDTPFFNCVINAYGQAGEVDIMKEMLLIMLEKKCNPDHITFATMIKAYNGLGMAADAQKLENEMLELKNQVGRLMM</sequence>